<sequence>MATAMTAPAAGAMVEGRSSSSRDDAAARLHKDNAIEHWAKIKSLMDKKQVVLFLDYDGTLSPIVDQPDKAFMKEGMRPVLAQAASVFTTAIVTGRSKDKVYNFVGLDDVFYAGSHGLEIQGPLDRPVKCQMAEDMRPMLEATTDTLHSLLGHIQGYEIEDNKFSLSVHYRQVPSPPHVEELHNIVHEYVATAPEIVVKAGKKVLELRPKVDWHKGSAVNWILDALDLGNRSDVFPIYLGDDITDEDAFVAMETRACGGMGILVKEKFDPERPPETNASFSLRNPDEVQTFLATLVSHAGTVTSAKAPPATAAGDTS</sequence>
<gene>
    <name evidence="7" type="primary">TPP</name>
    <name evidence="7" type="ORF">Esi_0010_0099</name>
</gene>
<dbReference type="STRING" id="2880.D8LC06"/>
<dbReference type="EMBL" id="FN647683">
    <property type="protein sequence ID" value="CBN79189.1"/>
    <property type="molecule type" value="Genomic_DNA"/>
</dbReference>
<dbReference type="Gene3D" id="3.30.70.1020">
    <property type="entry name" value="Trehalose-6-phosphate phosphatase related protein, domain 2"/>
    <property type="match status" value="1"/>
</dbReference>
<dbReference type="InterPro" id="IPR006379">
    <property type="entry name" value="HAD-SF_hydro_IIB"/>
</dbReference>
<accession>D8LC06</accession>
<dbReference type="Pfam" id="PF02358">
    <property type="entry name" value="Trehalose_PPase"/>
    <property type="match status" value="1"/>
</dbReference>
<comment type="cofactor">
    <cofactor evidence="5">
        <name>a divalent metal cation</name>
        <dbReference type="ChEBI" id="CHEBI:60240"/>
    </cofactor>
</comment>
<dbReference type="InterPro" id="IPR044651">
    <property type="entry name" value="OTSB-like"/>
</dbReference>
<dbReference type="EMBL" id="FN649733">
    <property type="protein sequence ID" value="CBN79189.1"/>
    <property type="molecule type" value="Genomic_DNA"/>
</dbReference>
<dbReference type="InParanoid" id="D8LC06"/>
<comment type="pathway">
    <text evidence="2 5">Glycan biosynthesis; trehalose biosynthesis.</text>
</comment>
<evidence type="ECO:0000256" key="1">
    <source>
        <dbReference type="ARBA" id="ARBA00000500"/>
    </source>
</evidence>
<keyword evidence="4 5" id="KW-0378">Hydrolase</keyword>
<dbReference type="NCBIfam" id="TIGR01484">
    <property type="entry name" value="HAD-SF-IIB"/>
    <property type="match status" value="1"/>
</dbReference>
<keyword evidence="8" id="KW-1185">Reference proteome</keyword>
<dbReference type="OMA" id="WNKGLAA"/>
<dbReference type="UniPathway" id="UPA00299"/>
<dbReference type="GO" id="GO:0004805">
    <property type="term" value="F:trehalose-phosphatase activity"/>
    <property type="evidence" value="ECO:0007669"/>
    <property type="project" value="UniProtKB-EC"/>
</dbReference>
<evidence type="ECO:0000256" key="5">
    <source>
        <dbReference type="RuleBase" id="RU361117"/>
    </source>
</evidence>
<dbReference type="InterPro" id="IPR003337">
    <property type="entry name" value="Trehalose_PPase"/>
</dbReference>
<feature type="region of interest" description="Disordered" evidence="6">
    <location>
        <begin position="1"/>
        <end position="25"/>
    </location>
</feature>
<evidence type="ECO:0000313" key="8">
    <source>
        <dbReference type="Proteomes" id="UP000002630"/>
    </source>
</evidence>
<evidence type="ECO:0000256" key="4">
    <source>
        <dbReference type="ARBA" id="ARBA00022801"/>
    </source>
</evidence>
<dbReference type="PANTHER" id="PTHR43768">
    <property type="entry name" value="TREHALOSE 6-PHOSPHATE PHOSPHATASE"/>
    <property type="match status" value="1"/>
</dbReference>
<dbReference type="EC" id="3.1.3.12" evidence="5"/>
<evidence type="ECO:0000256" key="3">
    <source>
        <dbReference type="ARBA" id="ARBA00008770"/>
    </source>
</evidence>
<dbReference type="Gene3D" id="3.40.50.1000">
    <property type="entry name" value="HAD superfamily/HAD-like"/>
    <property type="match status" value="1"/>
</dbReference>
<evidence type="ECO:0000256" key="2">
    <source>
        <dbReference type="ARBA" id="ARBA00005199"/>
    </source>
</evidence>
<dbReference type="InterPro" id="IPR023214">
    <property type="entry name" value="HAD_sf"/>
</dbReference>
<name>D8LC06_ECTSI</name>
<feature type="compositionally biased region" description="Low complexity" evidence="6">
    <location>
        <begin position="1"/>
        <end position="19"/>
    </location>
</feature>
<comment type="similarity">
    <text evidence="3 5">Belongs to the trehalose phosphatase family.</text>
</comment>
<evidence type="ECO:0000256" key="6">
    <source>
        <dbReference type="SAM" id="MobiDB-lite"/>
    </source>
</evidence>
<comment type="function">
    <text evidence="5">Removes the phosphate from trehalose 6-phosphate to produce free trehalose.</text>
</comment>
<reference evidence="7 8" key="1">
    <citation type="journal article" date="2010" name="Nature">
        <title>The Ectocarpus genome and the independent evolution of multicellularity in brown algae.</title>
        <authorList>
            <person name="Cock J.M."/>
            <person name="Sterck L."/>
            <person name="Rouze P."/>
            <person name="Scornet D."/>
            <person name="Allen A.E."/>
            <person name="Amoutzias G."/>
            <person name="Anthouard V."/>
            <person name="Artiguenave F."/>
            <person name="Aury J.M."/>
            <person name="Badger J.H."/>
            <person name="Beszteri B."/>
            <person name="Billiau K."/>
            <person name="Bonnet E."/>
            <person name="Bothwell J.H."/>
            <person name="Bowler C."/>
            <person name="Boyen C."/>
            <person name="Brownlee C."/>
            <person name="Carrano C.J."/>
            <person name="Charrier B."/>
            <person name="Cho G.Y."/>
            <person name="Coelho S.M."/>
            <person name="Collen J."/>
            <person name="Corre E."/>
            <person name="Da Silva C."/>
            <person name="Delage L."/>
            <person name="Delaroque N."/>
            <person name="Dittami S.M."/>
            <person name="Doulbeau S."/>
            <person name="Elias M."/>
            <person name="Farnham G."/>
            <person name="Gachon C.M."/>
            <person name="Gschloessl B."/>
            <person name="Heesch S."/>
            <person name="Jabbari K."/>
            <person name="Jubin C."/>
            <person name="Kawai H."/>
            <person name="Kimura K."/>
            <person name="Kloareg B."/>
            <person name="Kupper F.C."/>
            <person name="Lang D."/>
            <person name="Le Bail A."/>
            <person name="Leblanc C."/>
            <person name="Lerouge P."/>
            <person name="Lohr M."/>
            <person name="Lopez P.J."/>
            <person name="Martens C."/>
            <person name="Maumus F."/>
            <person name="Michel G."/>
            <person name="Miranda-Saavedra D."/>
            <person name="Morales J."/>
            <person name="Moreau H."/>
            <person name="Motomura T."/>
            <person name="Nagasato C."/>
            <person name="Napoli C.A."/>
            <person name="Nelson D.R."/>
            <person name="Nyvall-Collen P."/>
            <person name="Peters A.F."/>
            <person name="Pommier C."/>
            <person name="Potin P."/>
            <person name="Poulain J."/>
            <person name="Quesneville H."/>
            <person name="Read B."/>
            <person name="Rensing S.A."/>
            <person name="Ritter A."/>
            <person name="Rousvoal S."/>
            <person name="Samanta M."/>
            <person name="Samson G."/>
            <person name="Schroeder D.C."/>
            <person name="Segurens B."/>
            <person name="Strittmatter M."/>
            <person name="Tonon T."/>
            <person name="Tregear J.W."/>
            <person name="Valentin K."/>
            <person name="von Dassow P."/>
            <person name="Yamagishi T."/>
            <person name="Van de Peer Y."/>
            <person name="Wincker P."/>
        </authorList>
    </citation>
    <scope>NUCLEOTIDE SEQUENCE [LARGE SCALE GENOMIC DNA]</scope>
    <source>
        <strain evidence="8">Ec32 / CCAP1310/4</strain>
    </source>
</reference>
<protein>
    <recommendedName>
        <fullName evidence="5">Trehalose 6-phosphate phosphatase</fullName>
        <ecNumber evidence="5">3.1.3.12</ecNumber>
    </recommendedName>
</protein>
<dbReference type="AlphaFoldDB" id="D8LC06"/>
<proteinExistence type="inferred from homology"/>
<dbReference type="OrthoDB" id="411251at2759"/>
<dbReference type="GO" id="GO:0005992">
    <property type="term" value="P:trehalose biosynthetic process"/>
    <property type="evidence" value="ECO:0007669"/>
    <property type="project" value="UniProtKB-UniPathway"/>
</dbReference>
<dbReference type="PANTHER" id="PTHR43768:SF3">
    <property type="entry name" value="TREHALOSE 6-PHOSPHATE PHOSPHATASE"/>
    <property type="match status" value="1"/>
</dbReference>
<organism evidence="7 8">
    <name type="scientific">Ectocarpus siliculosus</name>
    <name type="common">Brown alga</name>
    <name type="synonym">Conferva siliculosa</name>
    <dbReference type="NCBI Taxonomy" id="2880"/>
    <lineage>
        <taxon>Eukaryota</taxon>
        <taxon>Sar</taxon>
        <taxon>Stramenopiles</taxon>
        <taxon>Ochrophyta</taxon>
        <taxon>PX clade</taxon>
        <taxon>Phaeophyceae</taxon>
        <taxon>Ectocarpales</taxon>
        <taxon>Ectocarpaceae</taxon>
        <taxon>Ectocarpus</taxon>
    </lineage>
</organism>
<dbReference type="SUPFAM" id="SSF56784">
    <property type="entry name" value="HAD-like"/>
    <property type="match status" value="1"/>
</dbReference>
<evidence type="ECO:0000313" key="7">
    <source>
        <dbReference type="EMBL" id="CBN79189.1"/>
    </source>
</evidence>
<dbReference type="Proteomes" id="UP000002630">
    <property type="component" value="Linkage Group LG08"/>
</dbReference>
<dbReference type="NCBIfam" id="TIGR00685">
    <property type="entry name" value="T6PP"/>
    <property type="match status" value="1"/>
</dbReference>
<dbReference type="InterPro" id="IPR036412">
    <property type="entry name" value="HAD-like_sf"/>
</dbReference>
<comment type="catalytic activity">
    <reaction evidence="1 5">
        <text>alpha,alpha-trehalose 6-phosphate + H2O = alpha,alpha-trehalose + phosphate</text>
        <dbReference type="Rhea" id="RHEA:23420"/>
        <dbReference type="ChEBI" id="CHEBI:15377"/>
        <dbReference type="ChEBI" id="CHEBI:16551"/>
        <dbReference type="ChEBI" id="CHEBI:43474"/>
        <dbReference type="ChEBI" id="CHEBI:58429"/>
        <dbReference type="EC" id="3.1.3.12"/>
    </reaction>
</comment>